<gene>
    <name evidence="1" type="ORF">GCM10023172_22120</name>
</gene>
<protein>
    <recommendedName>
        <fullName evidence="3">Tubulin/FtsZ GTPase domain-containing protein</fullName>
    </recommendedName>
</protein>
<name>A0ABP8QC59_9BACT</name>
<dbReference type="Gene3D" id="3.40.50.1440">
    <property type="entry name" value="Tubulin/FtsZ, GTPase domain"/>
    <property type="match status" value="1"/>
</dbReference>
<organism evidence="1 2">
    <name type="scientific">Hymenobacter ginsengisoli</name>
    <dbReference type="NCBI Taxonomy" id="1051626"/>
    <lineage>
        <taxon>Bacteria</taxon>
        <taxon>Pseudomonadati</taxon>
        <taxon>Bacteroidota</taxon>
        <taxon>Cytophagia</taxon>
        <taxon>Cytophagales</taxon>
        <taxon>Hymenobacteraceae</taxon>
        <taxon>Hymenobacter</taxon>
    </lineage>
</organism>
<evidence type="ECO:0008006" key="3">
    <source>
        <dbReference type="Google" id="ProtNLM"/>
    </source>
</evidence>
<proteinExistence type="predicted"/>
<evidence type="ECO:0000313" key="2">
    <source>
        <dbReference type="Proteomes" id="UP001501243"/>
    </source>
</evidence>
<dbReference type="SUPFAM" id="SSF52490">
    <property type="entry name" value="Tubulin nucleotide-binding domain-like"/>
    <property type="match status" value="1"/>
</dbReference>
<dbReference type="InterPro" id="IPR036525">
    <property type="entry name" value="Tubulin/FtsZ_GTPase_sf"/>
</dbReference>
<dbReference type="EMBL" id="BAABGQ010000006">
    <property type="protein sequence ID" value="GAA4500969.1"/>
    <property type="molecule type" value="Genomic_DNA"/>
</dbReference>
<comment type="caution">
    <text evidence="1">The sequence shown here is derived from an EMBL/GenBank/DDBJ whole genome shotgun (WGS) entry which is preliminary data.</text>
</comment>
<keyword evidence="2" id="KW-1185">Reference proteome</keyword>
<reference evidence="2" key="1">
    <citation type="journal article" date="2019" name="Int. J. Syst. Evol. Microbiol.">
        <title>The Global Catalogue of Microorganisms (GCM) 10K type strain sequencing project: providing services to taxonomists for standard genome sequencing and annotation.</title>
        <authorList>
            <consortium name="The Broad Institute Genomics Platform"/>
            <consortium name="The Broad Institute Genome Sequencing Center for Infectious Disease"/>
            <person name="Wu L."/>
            <person name="Ma J."/>
        </authorList>
    </citation>
    <scope>NUCLEOTIDE SEQUENCE [LARGE SCALE GENOMIC DNA]</scope>
    <source>
        <strain evidence="2">JCM 17841</strain>
    </source>
</reference>
<evidence type="ECO:0000313" key="1">
    <source>
        <dbReference type="EMBL" id="GAA4500969.1"/>
    </source>
</evidence>
<dbReference type="RefSeq" id="WP_208131866.1">
    <property type="nucleotide sequence ID" value="NZ_BAABGQ010000006.1"/>
</dbReference>
<sequence length="517" mass="58569">MSTLYIFGIGGTGSRVIRSLTMLLAAGVELKNCDRVVPIIIDPDATNGDKQRTIELLKTYQRLRSQIKPAAPGTSTAGQFFGADIQTLASLARPGEQRDTRVKDTFEYSFSGMEEPLRDYLRYTSLPVESQYLVDLLFDPKSLDENLKVGFKGSPNVGSVVLNQLVDSPEFQFFGNEFRAGDRIFFISSIFGGTGAAGFPLLLKNLRDRDANLPHIELLNTAPIGALSLLPYFSLKSEDSSAIDSNTFITKTKAALAYYQQNLHGLNAMYYLGDQAQKQNDNHEGGISQQNNAHFIEVVGALAVLDFLDKPESIAQEEHFYEFGLERDENDLRFEHFDRRQTLPKVGEALTRFHFFATWLQHHLDETMSATYATNLGLKNAWDRDPFYQDLRRFLFDYNSPDRQFISYTAWLRELRDNSRRFRPFNLRDGYDPQNHWDSMADLLEPDFDKSVAGKELKKKGLFGKSDVIDPKQIRVMLDKRLSQAVANDTASSPATAMVRTFTEVMDEVVHGQQLLQ</sequence>
<accession>A0ABP8QC59</accession>
<dbReference type="Proteomes" id="UP001501243">
    <property type="component" value="Unassembled WGS sequence"/>
</dbReference>